<accession>A0ABV2CQH4</accession>
<comment type="subcellular location">
    <subcellularLocation>
        <location evidence="1">Membrane</location>
        <topology evidence="1">Multi-pass membrane protein</topology>
    </subcellularLocation>
</comment>
<evidence type="ECO:0000256" key="6">
    <source>
        <dbReference type="ARBA" id="ARBA00029447"/>
    </source>
</evidence>
<evidence type="ECO:0000256" key="3">
    <source>
        <dbReference type="ARBA" id="ARBA00022989"/>
    </source>
</evidence>
<evidence type="ECO:0000256" key="2">
    <source>
        <dbReference type="ARBA" id="ARBA00022692"/>
    </source>
</evidence>
<keyword evidence="11" id="KW-1185">Reference proteome</keyword>
<keyword evidence="2 8" id="KW-0812">Transmembrane</keyword>
<keyword evidence="4 8" id="KW-0472">Membrane</keyword>
<dbReference type="InterPro" id="IPR024478">
    <property type="entry name" value="HlyB_4HB_MCP"/>
</dbReference>
<dbReference type="Proteomes" id="UP001548590">
    <property type="component" value="Unassembled WGS sequence"/>
</dbReference>
<dbReference type="PROSITE" id="PS50111">
    <property type="entry name" value="CHEMOTAXIS_TRANSDUC_2"/>
    <property type="match status" value="1"/>
</dbReference>
<dbReference type="EMBL" id="JBEWLZ010000004">
    <property type="protein sequence ID" value="MET1490159.1"/>
    <property type="molecule type" value="Genomic_DNA"/>
</dbReference>
<dbReference type="Pfam" id="PF12729">
    <property type="entry name" value="4HB_MCP_1"/>
    <property type="match status" value="1"/>
</dbReference>
<evidence type="ECO:0000256" key="1">
    <source>
        <dbReference type="ARBA" id="ARBA00004141"/>
    </source>
</evidence>
<dbReference type="PANTHER" id="PTHR32089:SF119">
    <property type="entry name" value="METHYL-ACCEPTING CHEMOTAXIS PROTEIN CTPL"/>
    <property type="match status" value="1"/>
</dbReference>
<dbReference type="SUPFAM" id="SSF58104">
    <property type="entry name" value="Methyl-accepting chemotaxis protein (MCP) signaling domain"/>
    <property type="match status" value="1"/>
</dbReference>
<organism evidence="10 11">
    <name type="scientific">Uliginosibacterium paludis</name>
    <dbReference type="NCBI Taxonomy" id="1615952"/>
    <lineage>
        <taxon>Bacteria</taxon>
        <taxon>Pseudomonadati</taxon>
        <taxon>Pseudomonadota</taxon>
        <taxon>Betaproteobacteria</taxon>
        <taxon>Rhodocyclales</taxon>
        <taxon>Zoogloeaceae</taxon>
        <taxon>Uliginosibacterium</taxon>
    </lineage>
</organism>
<comment type="caution">
    <text evidence="10">The sequence shown here is derived from an EMBL/GenBank/DDBJ whole genome shotgun (WGS) entry which is preliminary data.</text>
</comment>
<keyword evidence="3 8" id="KW-1133">Transmembrane helix</keyword>
<dbReference type="InterPro" id="IPR004089">
    <property type="entry name" value="MCPsignal_dom"/>
</dbReference>
<dbReference type="SMART" id="SM00283">
    <property type="entry name" value="MA"/>
    <property type="match status" value="1"/>
</dbReference>
<comment type="similarity">
    <text evidence="6">Belongs to the methyl-accepting chemotaxis (MCP) protein family.</text>
</comment>
<proteinExistence type="inferred from homology"/>
<evidence type="ECO:0000313" key="10">
    <source>
        <dbReference type="EMBL" id="MET1490159.1"/>
    </source>
</evidence>
<feature type="domain" description="Methyl-accepting transducer" evidence="9">
    <location>
        <begin position="270"/>
        <end position="506"/>
    </location>
</feature>
<evidence type="ECO:0000259" key="9">
    <source>
        <dbReference type="PROSITE" id="PS50111"/>
    </source>
</evidence>
<evidence type="ECO:0000256" key="8">
    <source>
        <dbReference type="SAM" id="Phobius"/>
    </source>
</evidence>
<dbReference type="Pfam" id="PF00015">
    <property type="entry name" value="MCPsignal"/>
    <property type="match status" value="1"/>
</dbReference>
<dbReference type="PRINTS" id="PR00260">
    <property type="entry name" value="CHEMTRNSDUCR"/>
</dbReference>
<dbReference type="Gene3D" id="1.10.287.950">
    <property type="entry name" value="Methyl-accepting chemotaxis protein"/>
    <property type="match status" value="1"/>
</dbReference>
<evidence type="ECO:0000256" key="4">
    <source>
        <dbReference type="ARBA" id="ARBA00023136"/>
    </source>
</evidence>
<dbReference type="RefSeq" id="WP_345923693.1">
    <property type="nucleotide sequence ID" value="NZ_JBDIVF010000001.1"/>
</dbReference>
<reference evidence="10 11" key="1">
    <citation type="submission" date="2024-07" db="EMBL/GenBank/DDBJ databases">
        <title>Uliginosibacterium paludis KCTC:42655.</title>
        <authorList>
            <person name="Kim M.K."/>
        </authorList>
    </citation>
    <scope>NUCLEOTIDE SEQUENCE [LARGE SCALE GENOMIC DNA]</scope>
    <source>
        <strain evidence="10 11">KCTC 42655</strain>
    </source>
</reference>
<evidence type="ECO:0000313" key="11">
    <source>
        <dbReference type="Proteomes" id="UP001548590"/>
    </source>
</evidence>
<name>A0ABV2CQH4_9RHOO</name>
<dbReference type="InterPro" id="IPR004090">
    <property type="entry name" value="Chemotax_Me-accpt_rcpt"/>
</dbReference>
<gene>
    <name evidence="10" type="ORF">ABVT11_09995</name>
</gene>
<protein>
    <submittedName>
        <fullName evidence="10">Methyl-accepting chemotaxis protein</fullName>
    </submittedName>
</protein>
<evidence type="ECO:0000256" key="7">
    <source>
        <dbReference type="PROSITE-ProRule" id="PRU00284"/>
    </source>
</evidence>
<feature type="transmembrane region" description="Helical" evidence="8">
    <location>
        <begin position="12"/>
        <end position="30"/>
    </location>
</feature>
<sequence>MKPGLTLAQKLILLCAGLLAAALLIGFLGYRTGQDMLAHFRQTNDVRIQGLIELMRIREAGIIATSETAHKLADGSMSWADGQKRLENAESTMKTNWEAFSRSLTEGDERRLAEGVQHDLEQAEEALARLRLIVRQEDRPALQAFIAETLYPIIDPVNEGLKALAKLQQEGAREAFNEAHEAFTNETREDLVIMLLALGLGTSLALAIIRNLTRTLGGEPGDVARIAGRIAAGNLREPVPVSAGDRDSVMAAMSSMQDALRRLIGKIDESSVHVSAAADELQRAADLVSTSAGVQSEASSAIAAAMEEMAASIELISGHSSGASRSAAQSLGHASSAVTAVRNTAGDVDRIARTVTTSASTMAQLSAQSEQIASVLMVIREVADQTNLLALNAAIEAARAGEQGRGFAVVADEVRKLAERTARSTGEIAEVITAIQAAGQSTRASIEEANRLAASGAGRAGTACEAISHIEEEAGALGRMITEISHALVEQKNASQDISRRLESVSQMTEENHGVARSVQASARSLAESALQLKSTVRQFAC</sequence>
<evidence type="ECO:0000256" key="5">
    <source>
        <dbReference type="ARBA" id="ARBA00023224"/>
    </source>
</evidence>
<dbReference type="PANTHER" id="PTHR32089">
    <property type="entry name" value="METHYL-ACCEPTING CHEMOTAXIS PROTEIN MCPB"/>
    <property type="match status" value="1"/>
</dbReference>
<keyword evidence="5 7" id="KW-0807">Transducer</keyword>